<organism evidence="2">
    <name type="scientific">Ciona intestinalis</name>
    <name type="common">Transparent sea squirt</name>
    <name type="synonym">Ascidia intestinalis</name>
    <dbReference type="NCBI Taxonomy" id="7719"/>
    <lineage>
        <taxon>Eukaryota</taxon>
        <taxon>Metazoa</taxon>
        <taxon>Chordata</taxon>
        <taxon>Tunicata</taxon>
        <taxon>Ascidiacea</taxon>
        <taxon>Phlebobranchia</taxon>
        <taxon>Cionidae</taxon>
        <taxon>Ciona</taxon>
    </lineage>
</organism>
<accession>A0A1W2VXN5</accession>
<comment type="miscellaneous">
    <text evidence="2">The sequence shown here is derived from an EMBL/GenBank/DDBJ third party annotation (TPA) entry.</text>
</comment>
<protein>
    <submittedName>
        <fullName evidence="2">Ciona neurotensin-like peptide 1-4</fullName>
    </submittedName>
</protein>
<name>F5XVE6_CIOIN</name>
<proteinExistence type="evidence at transcript level"/>
<sequence>MSWKCFSAVLVVIACCGGVKGQESLNEESMPQEIYKDLQNSNNLPGFESESKGVGNHVTNMPDAEILQKILYLLEEERMPSENDQRTGTAAGNVATRQLHVPSILKRFSMPSVIKKGMMGPSIIKRIGPGPSFGGQQEQQVVEPTTRNHRMMLGPGILKRFGMIPSIIKKRRFMGPSIIKRDGEQEPTDNSYNY</sequence>
<dbReference type="CTD" id="100183022"/>
<feature type="chain" id="PRO_5010392975" evidence="1">
    <location>
        <begin position="22"/>
        <end position="194"/>
    </location>
</feature>
<accession>F5XVE6</accession>
<evidence type="ECO:0000313" key="2">
    <source>
        <dbReference type="EMBL" id="FAA00713.1"/>
    </source>
</evidence>
<dbReference type="GeneID" id="100183022"/>
<dbReference type="RefSeq" id="NP_001233161.1">
    <property type="nucleotide sequence ID" value="NM_001246232.1"/>
</dbReference>
<feature type="signal peptide" evidence="1">
    <location>
        <begin position="1"/>
        <end position="21"/>
    </location>
</feature>
<dbReference type="PROSITE" id="PS51257">
    <property type="entry name" value="PROKAR_LIPOPROTEIN"/>
    <property type="match status" value="1"/>
</dbReference>
<keyword evidence="1" id="KW-0732">Signal</keyword>
<dbReference type="EMBL" id="BR000876">
    <property type="protein sequence ID" value="FAA00713.1"/>
    <property type="molecule type" value="mRNA"/>
</dbReference>
<dbReference type="KEGG" id="cin:100183022"/>
<gene>
    <name evidence="2" type="primary">ci-nt-A</name>
</gene>
<dbReference type="AlphaFoldDB" id="F5XVE6"/>
<reference evidence="2" key="1">
    <citation type="journal article" date="2011" name="Endocrinology">
        <title>Peptidomic analysis of the central nervous system of the protochordate, Ciona intestinalis: homologs and prototypes of vertebrate peptides and novel peptides.</title>
        <authorList>
            <person name="Kawada T."/>
            <person name="Ogasawara M."/>
            <person name="Sekiguchi T."/>
            <person name="Aoyama M."/>
            <person name="Hotta K."/>
            <person name="Oka K."/>
            <person name="Satake H."/>
        </authorList>
    </citation>
    <scope>NUCLEOTIDE SEQUENCE</scope>
</reference>
<evidence type="ECO:0000256" key="1">
    <source>
        <dbReference type="SAM" id="SignalP"/>
    </source>
</evidence>